<proteinExistence type="predicted"/>
<dbReference type="RefSeq" id="WP_229666184.1">
    <property type="nucleotide sequence ID" value="NZ_BMKN01000002.1"/>
</dbReference>
<evidence type="ECO:0000313" key="6">
    <source>
        <dbReference type="EMBL" id="GGE56445.1"/>
    </source>
</evidence>
<feature type="signal peptide" evidence="4">
    <location>
        <begin position="1"/>
        <end position="24"/>
    </location>
</feature>
<dbReference type="PANTHER" id="PTHR36504:SF1">
    <property type="entry name" value="LIPOPOLYSACCHARIDE EXPORT SYSTEM PROTEIN LPTA"/>
    <property type="match status" value="1"/>
</dbReference>
<keyword evidence="7" id="KW-1185">Reference proteome</keyword>
<evidence type="ECO:0000259" key="5">
    <source>
        <dbReference type="Pfam" id="PF03968"/>
    </source>
</evidence>
<dbReference type="NCBIfam" id="TIGR03002">
    <property type="entry name" value="outer_YhbN_LptA"/>
    <property type="match status" value="1"/>
</dbReference>
<dbReference type="PANTHER" id="PTHR36504">
    <property type="entry name" value="LIPOPOLYSACCHARIDE EXPORT SYSTEM PROTEIN LPTA"/>
    <property type="match status" value="1"/>
</dbReference>
<reference evidence="6" key="2">
    <citation type="submission" date="2020-09" db="EMBL/GenBank/DDBJ databases">
        <authorList>
            <person name="Sun Q."/>
            <person name="Zhou Y."/>
        </authorList>
    </citation>
    <scope>NUCLEOTIDE SEQUENCE</scope>
    <source>
        <strain evidence="6">CGMCC 1.16012</strain>
    </source>
</reference>
<protein>
    <submittedName>
        <fullName evidence="6">Organic solvent tolerance protein OstA</fullName>
    </submittedName>
</protein>
<feature type="chain" id="PRO_5036735867" evidence="4">
    <location>
        <begin position="25"/>
        <end position="169"/>
    </location>
</feature>
<dbReference type="InterPro" id="IPR052037">
    <property type="entry name" value="LPS_export_LptA"/>
</dbReference>
<dbReference type="AlphaFoldDB" id="A0A917AIT3"/>
<organism evidence="6 7">
    <name type="scientific">Actibacterium pelagium</name>
    <dbReference type="NCBI Taxonomy" id="2029103"/>
    <lineage>
        <taxon>Bacteria</taxon>
        <taxon>Pseudomonadati</taxon>
        <taxon>Pseudomonadota</taxon>
        <taxon>Alphaproteobacteria</taxon>
        <taxon>Rhodobacterales</taxon>
        <taxon>Roseobacteraceae</taxon>
        <taxon>Actibacterium</taxon>
    </lineage>
</organism>
<dbReference type="GO" id="GO:0030288">
    <property type="term" value="C:outer membrane-bounded periplasmic space"/>
    <property type="evidence" value="ECO:0007669"/>
    <property type="project" value="TreeGrafter"/>
</dbReference>
<keyword evidence="3" id="KW-0574">Periplasm</keyword>
<reference evidence="6" key="1">
    <citation type="journal article" date="2014" name="Int. J. Syst. Evol. Microbiol.">
        <title>Complete genome sequence of Corynebacterium casei LMG S-19264T (=DSM 44701T), isolated from a smear-ripened cheese.</title>
        <authorList>
            <consortium name="US DOE Joint Genome Institute (JGI-PGF)"/>
            <person name="Walter F."/>
            <person name="Albersmeier A."/>
            <person name="Kalinowski J."/>
            <person name="Ruckert C."/>
        </authorList>
    </citation>
    <scope>NUCLEOTIDE SEQUENCE</scope>
    <source>
        <strain evidence="6">CGMCC 1.16012</strain>
    </source>
</reference>
<name>A0A917AIT3_9RHOB</name>
<evidence type="ECO:0000313" key="7">
    <source>
        <dbReference type="Proteomes" id="UP000606730"/>
    </source>
</evidence>
<evidence type="ECO:0000256" key="3">
    <source>
        <dbReference type="ARBA" id="ARBA00022764"/>
    </source>
</evidence>
<dbReference type="Proteomes" id="UP000606730">
    <property type="component" value="Unassembled WGS sequence"/>
</dbReference>
<dbReference type="GO" id="GO:0017089">
    <property type="term" value="F:glycolipid transfer activity"/>
    <property type="evidence" value="ECO:0007669"/>
    <property type="project" value="TreeGrafter"/>
</dbReference>
<dbReference type="Pfam" id="PF03968">
    <property type="entry name" value="LptD_N"/>
    <property type="match status" value="1"/>
</dbReference>
<dbReference type="GO" id="GO:0015920">
    <property type="term" value="P:lipopolysaccharide transport"/>
    <property type="evidence" value="ECO:0007669"/>
    <property type="project" value="InterPro"/>
</dbReference>
<dbReference type="InterPro" id="IPR014340">
    <property type="entry name" value="LptA"/>
</dbReference>
<evidence type="ECO:0000256" key="1">
    <source>
        <dbReference type="ARBA" id="ARBA00022448"/>
    </source>
</evidence>
<dbReference type="GO" id="GO:0001530">
    <property type="term" value="F:lipopolysaccharide binding"/>
    <property type="evidence" value="ECO:0007669"/>
    <property type="project" value="InterPro"/>
</dbReference>
<dbReference type="EMBL" id="BMKN01000002">
    <property type="protein sequence ID" value="GGE56445.1"/>
    <property type="molecule type" value="Genomic_DNA"/>
</dbReference>
<gene>
    <name evidence="6" type="ORF">GCM10011517_25190</name>
</gene>
<keyword evidence="2 4" id="KW-0732">Signal</keyword>
<evidence type="ECO:0000256" key="2">
    <source>
        <dbReference type="ARBA" id="ARBA00022729"/>
    </source>
</evidence>
<dbReference type="Gene3D" id="2.60.450.10">
    <property type="entry name" value="Lipopolysaccharide (LPS) transport protein A like domain"/>
    <property type="match status" value="1"/>
</dbReference>
<evidence type="ECO:0000256" key="4">
    <source>
        <dbReference type="SAM" id="SignalP"/>
    </source>
</evidence>
<keyword evidence="1" id="KW-0813">Transport</keyword>
<comment type="caution">
    <text evidence="6">The sequence shown here is derived from an EMBL/GenBank/DDBJ whole genome shotgun (WGS) entry which is preliminary data.</text>
</comment>
<feature type="domain" description="Organic solvent tolerance-like N-terminal" evidence="5">
    <location>
        <begin position="41"/>
        <end position="150"/>
    </location>
</feature>
<dbReference type="InterPro" id="IPR005653">
    <property type="entry name" value="OstA-like_N"/>
</dbReference>
<accession>A0A917AIT3</accession>
<sequence length="169" mass="17758">MKFFSTAILAATLILGAAAGWAQSANINFGEAAHDDTKPVEIVADSLSMDQNTGSAVFEGNVLVVQDTLRLSADRIAVAYVMEDGEMTGDIDTMTATGNVLLVNGEETAKGAQAIYTVQEEVIVLTGDVLLNQGRSALSGQKLVVNLDTGNGVMEGRVRTVLQPRAKSE</sequence>
<dbReference type="GO" id="GO:0009279">
    <property type="term" value="C:cell outer membrane"/>
    <property type="evidence" value="ECO:0007669"/>
    <property type="project" value="TreeGrafter"/>
</dbReference>